<keyword evidence="1" id="KW-0472">Membrane</keyword>
<sequence length="33" mass="3977">MKIKWKFLVTFDCAFCVCSWTSIFFLPQNIFVL</sequence>
<feature type="transmembrane region" description="Helical" evidence="1">
    <location>
        <begin position="7"/>
        <end position="26"/>
    </location>
</feature>
<name>A0A0E9TFN1_ANGAN</name>
<accession>A0A0E9TFN1</accession>
<proteinExistence type="predicted"/>
<reference evidence="2" key="1">
    <citation type="submission" date="2014-11" db="EMBL/GenBank/DDBJ databases">
        <authorList>
            <person name="Amaro Gonzalez C."/>
        </authorList>
    </citation>
    <scope>NUCLEOTIDE SEQUENCE</scope>
</reference>
<protein>
    <submittedName>
        <fullName evidence="2">Uncharacterized protein</fullName>
    </submittedName>
</protein>
<dbReference type="AlphaFoldDB" id="A0A0E9TFN1"/>
<evidence type="ECO:0000313" key="2">
    <source>
        <dbReference type="EMBL" id="JAH52401.1"/>
    </source>
</evidence>
<reference evidence="2" key="2">
    <citation type="journal article" date="2015" name="Fish Shellfish Immunol.">
        <title>Early steps in the European eel (Anguilla anguilla)-Vibrio vulnificus interaction in the gills: Role of the RtxA13 toxin.</title>
        <authorList>
            <person name="Callol A."/>
            <person name="Pajuelo D."/>
            <person name="Ebbesson L."/>
            <person name="Teles M."/>
            <person name="MacKenzie S."/>
            <person name="Amaro C."/>
        </authorList>
    </citation>
    <scope>NUCLEOTIDE SEQUENCE</scope>
</reference>
<evidence type="ECO:0000256" key="1">
    <source>
        <dbReference type="SAM" id="Phobius"/>
    </source>
</evidence>
<dbReference type="EMBL" id="GBXM01056176">
    <property type="protein sequence ID" value="JAH52401.1"/>
    <property type="molecule type" value="Transcribed_RNA"/>
</dbReference>
<keyword evidence="1" id="KW-0812">Transmembrane</keyword>
<keyword evidence="1" id="KW-1133">Transmembrane helix</keyword>
<organism evidence="2">
    <name type="scientific">Anguilla anguilla</name>
    <name type="common">European freshwater eel</name>
    <name type="synonym">Muraena anguilla</name>
    <dbReference type="NCBI Taxonomy" id="7936"/>
    <lineage>
        <taxon>Eukaryota</taxon>
        <taxon>Metazoa</taxon>
        <taxon>Chordata</taxon>
        <taxon>Craniata</taxon>
        <taxon>Vertebrata</taxon>
        <taxon>Euteleostomi</taxon>
        <taxon>Actinopterygii</taxon>
        <taxon>Neopterygii</taxon>
        <taxon>Teleostei</taxon>
        <taxon>Anguilliformes</taxon>
        <taxon>Anguillidae</taxon>
        <taxon>Anguilla</taxon>
    </lineage>
</organism>